<dbReference type="InterPro" id="IPR011992">
    <property type="entry name" value="EF-hand-dom_pair"/>
</dbReference>
<dbReference type="EMBL" id="OV696686">
    <property type="protein sequence ID" value="CAH1224937.1"/>
    <property type="molecule type" value="Genomic_DNA"/>
</dbReference>
<protein>
    <submittedName>
        <fullName evidence="1">REPS1 protein</fullName>
    </submittedName>
</protein>
<gene>
    <name evidence="1" type="primary">REPS1</name>
    <name evidence="1" type="ORF">BLAG_LOCUS75</name>
</gene>
<proteinExistence type="predicted"/>
<keyword evidence="2" id="KW-1185">Reference proteome</keyword>
<evidence type="ECO:0000313" key="1">
    <source>
        <dbReference type="EMBL" id="CAH1224937.1"/>
    </source>
</evidence>
<dbReference type="SUPFAM" id="SSF47473">
    <property type="entry name" value="EF-hand"/>
    <property type="match status" value="1"/>
</dbReference>
<organism evidence="1 2">
    <name type="scientific">Branchiostoma lanceolatum</name>
    <name type="common">Common lancelet</name>
    <name type="synonym">Amphioxus lanceolatum</name>
    <dbReference type="NCBI Taxonomy" id="7740"/>
    <lineage>
        <taxon>Eukaryota</taxon>
        <taxon>Metazoa</taxon>
        <taxon>Chordata</taxon>
        <taxon>Cephalochordata</taxon>
        <taxon>Leptocardii</taxon>
        <taxon>Amphioxiformes</taxon>
        <taxon>Branchiostomatidae</taxon>
        <taxon>Branchiostoma</taxon>
    </lineage>
</organism>
<sequence length="76" mass="7873">MEGLTLTDAEQKLYSELFGTCDVEHTGRVSGTRASELFLASQLPHDTLQQVGTASLAGLHSLEPATGGAGPSNTPC</sequence>
<dbReference type="Proteomes" id="UP000838412">
    <property type="component" value="Chromosome 1"/>
</dbReference>
<reference evidence="1" key="1">
    <citation type="submission" date="2022-01" db="EMBL/GenBank/DDBJ databases">
        <authorList>
            <person name="Braso-Vives M."/>
        </authorList>
    </citation>
    <scope>NUCLEOTIDE SEQUENCE</scope>
</reference>
<evidence type="ECO:0000313" key="2">
    <source>
        <dbReference type="Proteomes" id="UP000838412"/>
    </source>
</evidence>
<dbReference type="OrthoDB" id="10045710at2759"/>
<name>A0A8J9VX78_BRALA</name>
<accession>A0A8J9VX78</accession>
<dbReference type="Gene3D" id="1.10.238.10">
    <property type="entry name" value="EF-hand"/>
    <property type="match status" value="1"/>
</dbReference>
<dbReference type="AlphaFoldDB" id="A0A8J9VX78"/>